<dbReference type="Proteomes" id="UP001157355">
    <property type="component" value="Unassembled WGS sequence"/>
</dbReference>
<name>A0AA37TX77_9RHOB</name>
<dbReference type="InterPro" id="IPR002575">
    <property type="entry name" value="Aminoglycoside_PTrfase"/>
</dbReference>
<evidence type="ECO:0000259" key="1">
    <source>
        <dbReference type="Pfam" id="PF01636"/>
    </source>
</evidence>
<organism evidence="2 3">
    <name type="scientific">Cypionkella aquatica</name>
    <dbReference type="NCBI Taxonomy" id="1756042"/>
    <lineage>
        <taxon>Bacteria</taxon>
        <taxon>Pseudomonadati</taxon>
        <taxon>Pseudomonadota</taxon>
        <taxon>Alphaproteobacteria</taxon>
        <taxon>Rhodobacterales</taxon>
        <taxon>Paracoccaceae</taxon>
        <taxon>Cypionkella</taxon>
    </lineage>
</organism>
<evidence type="ECO:0000313" key="2">
    <source>
        <dbReference type="EMBL" id="GLS86232.1"/>
    </source>
</evidence>
<dbReference type="AlphaFoldDB" id="A0AA37TX77"/>
<gene>
    <name evidence="2" type="ORF">GCM10010873_12060</name>
</gene>
<sequence length="290" mass="31486">MDAPPGGSDDPATFLAIAAHLRSLGLSAPRCYAQDLVHGFLLLEDLGDAVYARKIEAYPSLEISLYTAATGVLAAIQSQPPAANLPDLTAAEWAGAAGFALDWYRFSITGDRIDSADFCTTLTDALTRYADGPRVMILRDYHAENLLWLPDRQGLASVGLLDFQLAQLGQPGYDLVSLLQDARRNVSRETEALMIQTFCEQAGTTEANFRPAYAALGAQRALRILGIFAKLCLQGGKPNYIPLIPRVWQHLQHNFAIPELEPLAKICGQLLPAPTPEALARIGSQCGHFR</sequence>
<dbReference type="Gene3D" id="3.30.200.20">
    <property type="entry name" value="Phosphorylase Kinase, domain 1"/>
    <property type="match status" value="1"/>
</dbReference>
<proteinExistence type="predicted"/>
<protein>
    <submittedName>
        <fullName evidence="2">Aminoglycoside phosphotransferase</fullName>
    </submittedName>
</protein>
<dbReference type="EMBL" id="BSPP01000004">
    <property type="protein sequence ID" value="GLS86232.1"/>
    <property type="molecule type" value="Genomic_DNA"/>
</dbReference>
<keyword evidence="3" id="KW-1185">Reference proteome</keyword>
<feature type="domain" description="Aminoglycoside phosphotransferase" evidence="1">
    <location>
        <begin position="4"/>
        <end position="203"/>
    </location>
</feature>
<dbReference type="Gene3D" id="3.90.1200.10">
    <property type="match status" value="1"/>
</dbReference>
<dbReference type="SUPFAM" id="SSF56112">
    <property type="entry name" value="Protein kinase-like (PK-like)"/>
    <property type="match status" value="1"/>
</dbReference>
<dbReference type="InterPro" id="IPR011009">
    <property type="entry name" value="Kinase-like_dom_sf"/>
</dbReference>
<accession>A0AA37TX77</accession>
<reference evidence="2 3" key="1">
    <citation type="journal article" date="2014" name="Int. J. Syst. Evol. Microbiol.">
        <title>Complete genome sequence of Corynebacterium casei LMG S-19264T (=DSM 44701T), isolated from a smear-ripened cheese.</title>
        <authorList>
            <consortium name="US DOE Joint Genome Institute (JGI-PGF)"/>
            <person name="Walter F."/>
            <person name="Albersmeier A."/>
            <person name="Kalinowski J."/>
            <person name="Ruckert C."/>
        </authorList>
    </citation>
    <scope>NUCLEOTIDE SEQUENCE [LARGE SCALE GENOMIC DNA]</scope>
    <source>
        <strain evidence="2 3">NBRC 111766</strain>
    </source>
</reference>
<evidence type="ECO:0000313" key="3">
    <source>
        <dbReference type="Proteomes" id="UP001157355"/>
    </source>
</evidence>
<dbReference type="Pfam" id="PF01636">
    <property type="entry name" value="APH"/>
    <property type="match status" value="1"/>
</dbReference>
<comment type="caution">
    <text evidence="2">The sequence shown here is derived from an EMBL/GenBank/DDBJ whole genome shotgun (WGS) entry which is preliminary data.</text>
</comment>